<evidence type="ECO:0000256" key="13">
    <source>
        <dbReference type="PROSITE-ProRule" id="PRU00409"/>
    </source>
</evidence>
<evidence type="ECO:0000256" key="9">
    <source>
        <dbReference type="ARBA" id="ARBA00022946"/>
    </source>
</evidence>
<evidence type="ECO:0000313" key="17">
    <source>
        <dbReference type="EMBL" id="ABS76586.1"/>
    </source>
</evidence>
<dbReference type="PROSITE" id="PS00188">
    <property type="entry name" value="BIOTIN"/>
    <property type="match status" value="1"/>
</dbReference>
<evidence type="ECO:0000313" key="18">
    <source>
        <dbReference type="Proteomes" id="UP000008555"/>
    </source>
</evidence>
<dbReference type="InterPro" id="IPR001882">
    <property type="entry name" value="Biotin_BS"/>
</dbReference>
<dbReference type="Pfam" id="PF00289">
    <property type="entry name" value="Biotin_carb_N"/>
    <property type="match status" value="1"/>
</dbReference>
<dbReference type="Pfam" id="PF02786">
    <property type="entry name" value="CPSase_L_D2"/>
    <property type="match status" value="1"/>
</dbReference>
<dbReference type="PANTHER" id="PTHR18866:SF33">
    <property type="entry name" value="METHYLCROTONOYL-COA CARBOXYLASE SUBUNIT ALPHA, MITOCHONDRIAL-RELATED"/>
    <property type="match status" value="1"/>
</dbReference>
<dbReference type="GO" id="GO:0005524">
    <property type="term" value="F:ATP binding"/>
    <property type="evidence" value="ECO:0007669"/>
    <property type="project" value="UniProtKB-UniRule"/>
</dbReference>
<organism evidence="17 18">
    <name type="scientific">Coxiella burnetii (strain Dugway 5J108-111)</name>
    <dbReference type="NCBI Taxonomy" id="434922"/>
    <lineage>
        <taxon>Bacteria</taxon>
        <taxon>Pseudomonadati</taxon>
        <taxon>Pseudomonadota</taxon>
        <taxon>Gammaproteobacteria</taxon>
        <taxon>Legionellales</taxon>
        <taxon>Coxiellaceae</taxon>
        <taxon>Coxiella</taxon>
    </lineage>
</organism>
<evidence type="ECO:0000256" key="12">
    <source>
        <dbReference type="ARBA" id="ARBA00048600"/>
    </source>
</evidence>
<feature type="domain" description="ATP-grasp" evidence="15">
    <location>
        <begin position="120"/>
        <end position="317"/>
    </location>
</feature>
<dbReference type="FunFam" id="3.30.1490.20:FF:000003">
    <property type="entry name" value="acetyl-CoA carboxylase isoform X1"/>
    <property type="match status" value="1"/>
</dbReference>
<evidence type="ECO:0000256" key="8">
    <source>
        <dbReference type="ARBA" id="ARBA00022840"/>
    </source>
</evidence>
<comment type="subunit">
    <text evidence="4">Acetyl-CoA carboxylase is a heterohexamer of biotin carboxyl carrier protein, biotin carboxylase and the two subunits of carboxyl transferase in a 2:2 complex.</text>
</comment>
<dbReference type="SUPFAM" id="SSF56059">
    <property type="entry name" value="Glutathione synthetase ATP-binding domain-like"/>
    <property type="match status" value="1"/>
</dbReference>
<evidence type="ECO:0000259" key="16">
    <source>
        <dbReference type="PROSITE" id="PS50979"/>
    </source>
</evidence>
<dbReference type="InterPro" id="IPR011764">
    <property type="entry name" value="Biotin_carboxylation_dom"/>
</dbReference>
<evidence type="ECO:0000256" key="3">
    <source>
        <dbReference type="ARBA" id="ARBA00004956"/>
    </source>
</evidence>
<dbReference type="Gene3D" id="2.40.50.100">
    <property type="match status" value="1"/>
</dbReference>
<keyword evidence="10" id="KW-0092">Biotin</keyword>
<dbReference type="SUPFAM" id="SSF51230">
    <property type="entry name" value="Single hybrid motif"/>
    <property type="match status" value="1"/>
</dbReference>
<dbReference type="InterPro" id="IPR005482">
    <property type="entry name" value="Biotin_COase_C"/>
</dbReference>
<dbReference type="PROSITE" id="PS50975">
    <property type="entry name" value="ATP_GRASP"/>
    <property type="match status" value="1"/>
</dbReference>
<dbReference type="PROSITE" id="PS00867">
    <property type="entry name" value="CPSASE_2"/>
    <property type="match status" value="1"/>
</dbReference>
<dbReference type="InterPro" id="IPR048429">
    <property type="entry name" value="MCC_alpha_BT"/>
</dbReference>
<keyword evidence="7 13" id="KW-0547">Nucleotide-binding</keyword>
<sequence length="661" mass="74535">MFRKLLIANRDEIACRIIKTAKKWNIRTIALYSTIDKNALHVRLADESYLIGPPPAAKSYLNREKIINIAMQTNADAIHPGYGFLAEDEKFAALCHQKGLTFIGPPPAAIAAMGDKREAKRLMEKASVPVVPGYQGKQQDLKTLTEQAKKIGFPLLIKASAGGGGKGMRLVTIANELEHALQSAKREAKSSFDDDSVFLEKYINPARHIEVQIFIDQKGNGVYLFDRDCSIQRRHQKIIEEAPAPNLSDLTRQKMGETAVKAAKAVNYVGAGTVEFLVDKMENFYFMEMNTRLQVEHPVTEMITGLDLVEWQLKIAQGEMLPLSQKQIKAKGHAFEARLYAENPANNFSPSTGKIIFFSSPKENRNVRLDTGVVQGDTISPYYDPLMAKLIVHDENRSTALQRLQNSLENTFIVGVNTNISFLHQICTNPDFKKANIYTTLIEETPLNNLEKIIPNEILFFAALAELQQQKKQAKEFATQSDDLFSPWFARDGWRLSSCPTQILRFWDTEKTFDIKITPSPEGYNLLLKNKEISLSQFQQTDHLVEFTYNNQNYKAAVINDADNWHIFYKGNHFTIVRYNPKTHSTDSSTIENQFIASMPGTVIEIFVTAEQNVKKGDRLLILEAMKMEHTVTAPKDGVVKSVFCRPGDLVSEGTELLSFF</sequence>
<dbReference type="SUPFAM" id="SSF52440">
    <property type="entry name" value="PreATP-grasp domain"/>
    <property type="match status" value="1"/>
</dbReference>
<dbReference type="AlphaFoldDB" id="A9KCE6"/>
<keyword evidence="8 13" id="KW-0067">ATP-binding</keyword>
<dbReference type="Pfam" id="PF02785">
    <property type="entry name" value="Biotin_carb_C"/>
    <property type="match status" value="1"/>
</dbReference>
<dbReference type="Proteomes" id="UP000008555">
    <property type="component" value="Chromosome"/>
</dbReference>
<dbReference type="InterPro" id="IPR011053">
    <property type="entry name" value="Single_hybrid_motif"/>
</dbReference>
<dbReference type="InterPro" id="IPR000089">
    <property type="entry name" value="Biotin_lipoyl"/>
</dbReference>
<dbReference type="Gene3D" id="3.30.700.40">
    <property type="match status" value="1"/>
</dbReference>
<name>A9KCE6_COXBN</name>
<dbReference type="GO" id="GO:0004075">
    <property type="term" value="F:biotin carboxylase activity"/>
    <property type="evidence" value="ECO:0007669"/>
    <property type="project" value="UniProtKB-EC"/>
</dbReference>
<dbReference type="InterPro" id="IPR005481">
    <property type="entry name" value="BC-like_N"/>
</dbReference>
<dbReference type="InterPro" id="IPR050856">
    <property type="entry name" value="Biotin_carboxylase_complex"/>
</dbReference>
<keyword evidence="9" id="KW-0809">Transit peptide</keyword>
<accession>A9KCE6</accession>
<dbReference type="InterPro" id="IPR005479">
    <property type="entry name" value="CPAse_ATP-bd"/>
</dbReference>
<evidence type="ECO:0000256" key="1">
    <source>
        <dbReference type="ARBA" id="ARBA00001953"/>
    </source>
</evidence>
<dbReference type="FunFam" id="2.40.50.100:FF:000003">
    <property type="entry name" value="Acetyl-CoA carboxylase biotin carboxyl carrier protein"/>
    <property type="match status" value="1"/>
</dbReference>
<keyword evidence="6 17" id="KW-0436">Ligase</keyword>
<dbReference type="NCBIfam" id="NF006367">
    <property type="entry name" value="PRK08591.1"/>
    <property type="match status" value="1"/>
</dbReference>
<evidence type="ECO:0000256" key="6">
    <source>
        <dbReference type="ARBA" id="ARBA00022598"/>
    </source>
</evidence>
<dbReference type="RefSeq" id="WP_005768562.1">
    <property type="nucleotide sequence ID" value="NC_009727.1"/>
</dbReference>
<evidence type="ECO:0000256" key="10">
    <source>
        <dbReference type="ARBA" id="ARBA00023267"/>
    </source>
</evidence>
<dbReference type="PANTHER" id="PTHR18866">
    <property type="entry name" value="CARBOXYLASE:PYRUVATE/ACETYL-COA/PROPIONYL-COA CARBOXYLASE"/>
    <property type="match status" value="1"/>
</dbReference>
<evidence type="ECO:0000259" key="15">
    <source>
        <dbReference type="PROSITE" id="PS50975"/>
    </source>
</evidence>
<feature type="domain" description="Biotin carboxylation" evidence="16">
    <location>
        <begin position="1"/>
        <end position="447"/>
    </location>
</feature>
<protein>
    <recommendedName>
        <fullName evidence="5">Biotin carboxylase</fullName>
    </recommendedName>
    <alternativeName>
        <fullName evidence="11">Acetyl-coenzyme A carboxylase biotin carboxylase subunit A</fullName>
    </alternativeName>
</protein>
<dbReference type="FunFam" id="3.40.50.20:FF:000010">
    <property type="entry name" value="Propionyl-CoA carboxylase subunit alpha"/>
    <property type="match status" value="1"/>
</dbReference>
<dbReference type="Pfam" id="PF21139">
    <property type="entry name" value="BT_MCC_alpha"/>
    <property type="match status" value="1"/>
</dbReference>
<dbReference type="InterPro" id="IPR011054">
    <property type="entry name" value="Rudment_hybrid_motif"/>
</dbReference>
<dbReference type="FunFam" id="3.30.470.20:FF:000028">
    <property type="entry name" value="Methylcrotonoyl-CoA carboxylase subunit alpha, mitochondrial"/>
    <property type="match status" value="1"/>
</dbReference>
<dbReference type="SUPFAM" id="SSF51246">
    <property type="entry name" value="Rudiment single hybrid motif"/>
    <property type="match status" value="1"/>
</dbReference>
<gene>
    <name evidence="17" type="ordered locus">CBUD_1070</name>
</gene>
<dbReference type="KEGG" id="cbd:CBUD_1070"/>
<dbReference type="GO" id="GO:0046872">
    <property type="term" value="F:metal ion binding"/>
    <property type="evidence" value="ECO:0007669"/>
    <property type="project" value="InterPro"/>
</dbReference>
<dbReference type="HOGENOM" id="CLU_000395_3_1_6"/>
<evidence type="ECO:0000256" key="5">
    <source>
        <dbReference type="ARBA" id="ARBA00017242"/>
    </source>
</evidence>
<comment type="cofactor">
    <cofactor evidence="1">
        <name>biotin</name>
        <dbReference type="ChEBI" id="CHEBI:57586"/>
    </cofactor>
</comment>
<comment type="catalytic activity">
    <reaction evidence="12">
        <text>N(6)-biotinyl-L-lysyl-[protein] + hydrogencarbonate + ATP = N(6)-carboxybiotinyl-L-lysyl-[protein] + ADP + phosphate + H(+)</text>
        <dbReference type="Rhea" id="RHEA:13501"/>
        <dbReference type="Rhea" id="RHEA-COMP:10505"/>
        <dbReference type="Rhea" id="RHEA-COMP:10506"/>
        <dbReference type="ChEBI" id="CHEBI:15378"/>
        <dbReference type="ChEBI" id="CHEBI:17544"/>
        <dbReference type="ChEBI" id="CHEBI:30616"/>
        <dbReference type="ChEBI" id="CHEBI:43474"/>
        <dbReference type="ChEBI" id="CHEBI:83144"/>
        <dbReference type="ChEBI" id="CHEBI:83145"/>
        <dbReference type="ChEBI" id="CHEBI:456216"/>
        <dbReference type="EC" id="6.3.4.14"/>
    </reaction>
</comment>
<dbReference type="Pfam" id="PF00364">
    <property type="entry name" value="Biotin_lipoyl"/>
    <property type="match status" value="1"/>
</dbReference>
<evidence type="ECO:0000256" key="11">
    <source>
        <dbReference type="ARBA" id="ARBA00033786"/>
    </source>
</evidence>
<evidence type="ECO:0000256" key="2">
    <source>
        <dbReference type="ARBA" id="ARBA00003761"/>
    </source>
</evidence>
<dbReference type="PROSITE" id="PS50968">
    <property type="entry name" value="BIOTINYL_LIPOYL"/>
    <property type="match status" value="1"/>
</dbReference>
<comment type="pathway">
    <text evidence="3">Lipid metabolism; malonyl-CoA biosynthesis; malonyl-CoA from acetyl-CoA: step 1/1.</text>
</comment>
<dbReference type="Gene3D" id="3.30.470.20">
    <property type="entry name" value="ATP-grasp fold, B domain"/>
    <property type="match status" value="1"/>
</dbReference>
<dbReference type="InterPro" id="IPR016185">
    <property type="entry name" value="PreATP-grasp_dom_sf"/>
</dbReference>
<dbReference type="InterPro" id="IPR011761">
    <property type="entry name" value="ATP-grasp"/>
</dbReference>
<dbReference type="SMART" id="SM00878">
    <property type="entry name" value="Biotin_carb_C"/>
    <property type="match status" value="1"/>
</dbReference>
<proteinExistence type="predicted"/>
<dbReference type="EMBL" id="CP000733">
    <property type="protein sequence ID" value="ABS76586.1"/>
    <property type="molecule type" value="Genomic_DNA"/>
</dbReference>
<feature type="domain" description="Lipoyl-binding" evidence="14">
    <location>
        <begin position="584"/>
        <end position="661"/>
    </location>
</feature>
<comment type="function">
    <text evidence="2">This protein is a component of the acetyl coenzyme A carboxylase complex; first, biotin carboxylase catalyzes the carboxylation of the carrier protein and then the transcarboxylase transfers the carboxyl group to form malonyl-CoA.</text>
</comment>
<evidence type="ECO:0000259" key="14">
    <source>
        <dbReference type="PROSITE" id="PS50968"/>
    </source>
</evidence>
<dbReference type="PROSITE" id="PS50979">
    <property type="entry name" value="BC"/>
    <property type="match status" value="1"/>
</dbReference>
<dbReference type="PROSITE" id="PS00866">
    <property type="entry name" value="CPSASE_1"/>
    <property type="match status" value="1"/>
</dbReference>
<evidence type="ECO:0000256" key="7">
    <source>
        <dbReference type="ARBA" id="ARBA00022741"/>
    </source>
</evidence>
<evidence type="ECO:0000256" key="4">
    <source>
        <dbReference type="ARBA" id="ARBA00011750"/>
    </source>
</evidence>
<dbReference type="CDD" id="cd06850">
    <property type="entry name" value="biotinyl_domain"/>
    <property type="match status" value="1"/>
</dbReference>
<reference evidence="17 18" key="1">
    <citation type="journal article" date="2009" name="Infect. Immun.">
        <title>Comparative genomics reveal extensive transposon-mediated genomic plasticity and diversity among potential effector proteins within the genus Coxiella.</title>
        <authorList>
            <person name="Beare P.A."/>
            <person name="Unsworth N."/>
            <person name="Andoh M."/>
            <person name="Voth D.E."/>
            <person name="Omsland A."/>
            <person name="Gilk S.D."/>
            <person name="Williams K.P."/>
            <person name="Sobral B.W."/>
            <person name="Kupko J.J.III."/>
            <person name="Porcella S.F."/>
            <person name="Samuel J.E."/>
            <person name="Heinzen R.A."/>
        </authorList>
    </citation>
    <scope>NUCLEOTIDE SEQUENCE [LARGE SCALE GENOMIC DNA]</scope>
    <source>
        <strain evidence="17 18">Dugway 5J108-111</strain>
    </source>
</reference>